<evidence type="ECO:0000256" key="1">
    <source>
        <dbReference type="SAM" id="MobiDB-lite"/>
    </source>
</evidence>
<dbReference type="InterPro" id="IPR011050">
    <property type="entry name" value="Pectin_lyase_fold/virulence"/>
</dbReference>
<dbReference type="Proteomes" id="UP001626549">
    <property type="component" value="Chromosome"/>
</dbReference>
<evidence type="ECO:0000313" key="4">
    <source>
        <dbReference type="EMBL" id="WOJ97661.1"/>
    </source>
</evidence>
<dbReference type="InterPro" id="IPR024535">
    <property type="entry name" value="RHGA/B-epi-like_pectate_lyase"/>
</dbReference>
<dbReference type="RefSeq" id="WP_407328603.1">
    <property type="nucleotide sequence ID" value="NZ_CP136865.1"/>
</dbReference>
<proteinExistence type="predicted"/>
<evidence type="ECO:0000259" key="3">
    <source>
        <dbReference type="Pfam" id="PF12708"/>
    </source>
</evidence>
<dbReference type="InterPro" id="IPR007742">
    <property type="entry name" value="NosD_dom"/>
</dbReference>
<feature type="domain" description="Periplasmic copper-binding protein NosD beta helix" evidence="2">
    <location>
        <begin position="322"/>
        <end position="410"/>
    </location>
</feature>
<sequence>MSQEIPGGKRNSVQGDPSEEMSLGTLMDGNFLPDFSYAGYKNGVKPLPRATGSVISVDEFGAHADDSRDDTQAVRAALKAARNTKGPVVVHFEKGRYRISDVLKIERSDITVRGMGAGDNGTTLSFPRPLNQIDKSSSLDELREYIRTLDKRQIEPERNVNEYFSEYSWSGGFIWIQKPGARPAAYLADRDPQPTKITDITKGVRGQSTVEVANAGSIKKGDIVQIQWINRDGPEAGIIKSLYGSHSELAGSHHWSFPERPLVRQTLRVLSVDGRTLTLADALLHDINETIPAQVSAWDGLVNVGIEDLHLEFPVAPHFGHHLEQGYNGIYFTSSFDSWVRDVRITNADSGILSYSSANLTYSNIVTDGSRPAHYGVHLGNVHNVLIEDLRVMNPVRHSLTFNTQSTKCVYKNAEVFVTPTLDQHAGANHQNLYDQVTLHMPAHSSDDGPVAPVFDGSGAPYWQPGHGAYNTNWNLRILITGGASSDETVTIQGVDEGPDARIIGLHGNRHFELDYRPQAYVTKMNEKVGVIPSLYEHQLRLRQKDLAE</sequence>
<keyword evidence="5" id="KW-1185">Reference proteome</keyword>
<dbReference type="Pfam" id="PF12708">
    <property type="entry name" value="Pect-lyase_RHGA_epim"/>
    <property type="match status" value="1"/>
</dbReference>
<dbReference type="InterPro" id="IPR012334">
    <property type="entry name" value="Pectin_lyas_fold"/>
</dbReference>
<feature type="region of interest" description="Disordered" evidence="1">
    <location>
        <begin position="1"/>
        <end position="25"/>
    </location>
</feature>
<keyword evidence="4" id="KW-0378">Hydrolase</keyword>
<evidence type="ECO:0000313" key="5">
    <source>
        <dbReference type="Proteomes" id="UP001626549"/>
    </source>
</evidence>
<feature type="domain" description="Rhamnogalacturonase A/B/Epimerase-like pectate lyase" evidence="3">
    <location>
        <begin position="55"/>
        <end position="107"/>
    </location>
</feature>
<evidence type="ECO:0000259" key="2">
    <source>
        <dbReference type="Pfam" id="PF05048"/>
    </source>
</evidence>
<dbReference type="Pfam" id="PF05048">
    <property type="entry name" value="NosD"/>
    <property type="match status" value="1"/>
</dbReference>
<accession>A0ABZ0IDY6</accession>
<organism evidence="4 5">
    <name type="scientific">Congregibacter brevis</name>
    <dbReference type="NCBI Taxonomy" id="3081201"/>
    <lineage>
        <taxon>Bacteria</taxon>
        <taxon>Pseudomonadati</taxon>
        <taxon>Pseudomonadota</taxon>
        <taxon>Gammaproteobacteria</taxon>
        <taxon>Cellvibrionales</taxon>
        <taxon>Halieaceae</taxon>
        <taxon>Congregibacter</taxon>
    </lineage>
</organism>
<dbReference type="GO" id="GO:0016787">
    <property type="term" value="F:hydrolase activity"/>
    <property type="evidence" value="ECO:0007669"/>
    <property type="project" value="UniProtKB-KW"/>
</dbReference>
<dbReference type="SUPFAM" id="SSF51126">
    <property type="entry name" value="Pectin lyase-like"/>
    <property type="match status" value="1"/>
</dbReference>
<dbReference type="Gene3D" id="2.160.20.10">
    <property type="entry name" value="Single-stranded right-handed beta-helix, Pectin lyase-like"/>
    <property type="match status" value="2"/>
</dbReference>
<name>A0ABZ0IDY6_9GAMM</name>
<dbReference type="EMBL" id="CP136865">
    <property type="protein sequence ID" value="WOJ97661.1"/>
    <property type="molecule type" value="Genomic_DNA"/>
</dbReference>
<protein>
    <submittedName>
        <fullName evidence="4">Glycosyl hydrolase family 28-related protein</fullName>
    </submittedName>
</protein>
<reference evidence="4 5" key="1">
    <citation type="submission" date="2023-10" db="EMBL/GenBank/DDBJ databases">
        <title>Two novel species belonging to the OM43/NOR5 clade.</title>
        <authorList>
            <person name="Park M."/>
        </authorList>
    </citation>
    <scope>NUCLEOTIDE SEQUENCE [LARGE SCALE GENOMIC DNA]</scope>
    <source>
        <strain evidence="4 5">IMCC45268</strain>
    </source>
</reference>
<gene>
    <name evidence="4" type="ORF">R0137_03585</name>
</gene>